<reference evidence="1" key="1">
    <citation type="submission" date="2021-08" db="EMBL/GenBank/DDBJ databases">
        <title>The first chromosome-level gecko genome reveals the dynamic sex chromosomes of Neotropical dwarf geckos (Sphaerodactylidae: Sphaerodactylus).</title>
        <authorList>
            <person name="Pinto B.J."/>
            <person name="Keating S.E."/>
            <person name="Gamble T."/>
        </authorList>
    </citation>
    <scope>NUCLEOTIDE SEQUENCE</scope>
    <source>
        <strain evidence="1">TG3544</strain>
    </source>
</reference>
<sequence length="468" mass="52467">MAEDTKADPLEKTDHVVKRADTWEISDSDADSDVESRKATRAVVAPLPAATWNCAGKEKCAEMDESCEGQSVASGPPAPTSPRSMKKRRKKRSPEEVEAERARLEARKLEREFKKEEKMRRQRQIVLEKQRRKEAAAAWKLVRPDQCLKRLTVCVDPGLLEDPGSDALLEALELLECKYRLEPQAVPCTITWKREIPNGTSDAEEAPEKAEEEREVLLLLEPGDFLKRLYSVLQSTGPAGLRSMANLSQLFPSSSPGGQSAKALDVVVIGLEAYQCWHHGDAMNPEPEEQSGHRSQPGPELSMTQLQMEEALVALQLWGNVGVLFLETWPDLVQHVSAVTRAIAQRPYKKHLERQPFSFSSAGRWASGIRVREDGRGLREVWCRQIQQFSRAGPAVAAAVARQHPSPHLLLQAYEASSTDRERQLLLSDIQVKTGENERVRRVGPDLSRRIYHFLVSTNPELVLDWGA</sequence>
<dbReference type="EMBL" id="CM037617">
    <property type="protein sequence ID" value="KAH8006056.1"/>
    <property type="molecule type" value="Genomic_DNA"/>
</dbReference>
<name>A0ACB8FKP2_9SAUR</name>
<evidence type="ECO:0000313" key="1">
    <source>
        <dbReference type="EMBL" id="KAH8006056.1"/>
    </source>
</evidence>
<comment type="caution">
    <text evidence="1">The sequence shown here is derived from an EMBL/GenBank/DDBJ whole genome shotgun (WGS) entry which is preliminary data.</text>
</comment>
<protein>
    <submittedName>
        <fullName evidence="1">Uncharacterized protein</fullName>
    </submittedName>
</protein>
<organism evidence="1 2">
    <name type="scientific">Sphaerodactylus townsendi</name>
    <dbReference type="NCBI Taxonomy" id="933632"/>
    <lineage>
        <taxon>Eukaryota</taxon>
        <taxon>Metazoa</taxon>
        <taxon>Chordata</taxon>
        <taxon>Craniata</taxon>
        <taxon>Vertebrata</taxon>
        <taxon>Euteleostomi</taxon>
        <taxon>Lepidosauria</taxon>
        <taxon>Squamata</taxon>
        <taxon>Bifurcata</taxon>
        <taxon>Gekkota</taxon>
        <taxon>Sphaerodactylidae</taxon>
        <taxon>Sphaerodactylus</taxon>
    </lineage>
</organism>
<proteinExistence type="predicted"/>
<gene>
    <name evidence="1" type="ORF">K3G42_031858</name>
</gene>
<accession>A0ACB8FKP2</accession>
<evidence type="ECO:0000313" key="2">
    <source>
        <dbReference type="Proteomes" id="UP000827872"/>
    </source>
</evidence>
<keyword evidence="2" id="KW-1185">Reference proteome</keyword>
<dbReference type="Proteomes" id="UP000827872">
    <property type="component" value="Linkage Group LG04"/>
</dbReference>